<dbReference type="Gene3D" id="2.60.120.10">
    <property type="entry name" value="Jelly Rolls"/>
    <property type="match status" value="1"/>
</dbReference>
<keyword evidence="2" id="KW-0238">DNA-binding</keyword>
<feature type="domain" description="HTH crp-type" evidence="5">
    <location>
        <begin position="146"/>
        <end position="212"/>
    </location>
</feature>
<proteinExistence type="predicted"/>
<name>A0A0V7ZDB6_9CYAN</name>
<reference evidence="6 7" key="1">
    <citation type="journal article" date="2015" name="Genome Announc.">
        <title>Draft Genome of the Euendolithic (true boring) Cyanobacterium Mastigocoleus testarum strain BC008.</title>
        <authorList>
            <person name="Guida B.S."/>
            <person name="Garcia-Pichel F."/>
        </authorList>
    </citation>
    <scope>NUCLEOTIDE SEQUENCE [LARGE SCALE GENOMIC DNA]</scope>
    <source>
        <strain evidence="6 7">BC008</strain>
    </source>
</reference>
<comment type="caution">
    <text evidence="6">The sequence shown here is derived from an EMBL/GenBank/DDBJ whole genome shotgun (WGS) entry which is preliminary data.</text>
</comment>
<dbReference type="SUPFAM" id="SSF46785">
    <property type="entry name" value="Winged helix' DNA-binding domain"/>
    <property type="match status" value="1"/>
</dbReference>
<dbReference type="SMART" id="SM00100">
    <property type="entry name" value="cNMP"/>
    <property type="match status" value="1"/>
</dbReference>
<dbReference type="PANTHER" id="PTHR24567">
    <property type="entry name" value="CRP FAMILY TRANSCRIPTIONAL REGULATORY PROTEIN"/>
    <property type="match status" value="1"/>
</dbReference>
<dbReference type="GO" id="GO:0003700">
    <property type="term" value="F:DNA-binding transcription factor activity"/>
    <property type="evidence" value="ECO:0007669"/>
    <property type="project" value="TreeGrafter"/>
</dbReference>
<dbReference type="InterPro" id="IPR050397">
    <property type="entry name" value="Env_Response_Regulators"/>
</dbReference>
<dbReference type="PANTHER" id="PTHR24567:SF74">
    <property type="entry name" value="HTH-TYPE TRANSCRIPTIONAL REGULATOR ARCR"/>
    <property type="match status" value="1"/>
</dbReference>
<keyword evidence="1" id="KW-0805">Transcription regulation</keyword>
<dbReference type="GO" id="GO:0005829">
    <property type="term" value="C:cytosol"/>
    <property type="evidence" value="ECO:0007669"/>
    <property type="project" value="TreeGrafter"/>
</dbReference>
<organism evidence="6 7">
    <name type="scientific">Mastigocoleus testarum BC008</name>
    <dbReference type="NCBI Taxonomy" id="371196"/>
    <lineage>
        <taxon>Bacteria</taxon>
        <taxon>Bacillati</taxon>
        <taxon>Cyanobacteriota</taxon>
        <taxon>Cyanophyceae</taxon>
        <taxon>Nostocales</taxon>
        <taxon>Hapalosiphonaceae</taxon>
        <taxon>Mastigocoleus</taxon>
    </lineage>
</organism>
<evidence type="ECO:0000256" key="3">
    <source>
        <dbReference type="ARBA" id="ARBA00023163"/>
    </source>
</evidence>
<dbReference type="EMBL" id="LMTZ01000157">
    <property type="protein sequence ID" value="KST62380.1"/>
    <property type="molecule type" value="Genomic_DNA"/>
</dbReference>
<evidence type="ECO:0000313" key="7">
    <source>
        <dbReference type="Proteomes" id="UP000053372"/>
    </source>
</evidence>
<feature type="domain" description="Cyclic nucleotide-binding" evidence="4">
    <location>
        <begin position="12"/>
        <end position="81"/>
    </location>
</feature>
<dbReference type="CDD" id="cd00038">
    <property type="entry name" value="CAP_ED"/>
    <property type="match status" value="1"/>
</dbReference>
<sequence>MSKNSPTSNNLLLAALPSEDYKYLIPHLDEVSFTIGKVLHPPGEPIKDVYFPIHGMISLISIMEDGSTTEIALVGNEGMIGMPIFWGGNYSNNCAVVQLEGNGWKLNANIFKQKFLRSEALQKRLLLYTQALITQVSQNAACNRQHTIEERLCRWLLSVCDCIGKDNFPLTQEFISQMLGIRRSSVTVAAGTLQKAGLIRYNRGNINIINVKDLEAAACECYCVVKQEYDRLLG</sequence>
<dbReference type="InterPro" id="IPR018490">
    <property type="entry name" value="cNMP-bd_dom_sf"/>
</dbReference>
<dbReference type="InterPro" id="IPR014710">
    <property type="entry name" value="RmlC-like_jellyroll"/>
</dbReference>
<dbReference type="GO" id="GO:0003677">
    <property type="term" value="F:DNA binding"/>
    <property type="evidence" value="ECO:0007669"/>
    <property type="project" value="UniProtKB-KW"/>
</dbReference>
<dbReference type="SUPFAM" id="SSF51206">
    <property type="entry name" value="cAMP-binding domain-like"/>
    <property type="match status" value="1"/>
</dbReference>
<dbReference type="Pfam" id="PF13545">
    <property type="entry name" value="HTH_Crp_2"/>
    <property type="match status" value="1"/>
</dbReference>
<evidence type="ECO:0000313" key="6">
    <source>
        <dbReference type="EMBL" id="KST62380.1"/>
    </source>
</evidence>
<dbReference type="OrthoDB" id="8969464at2"/>
<dbReference type="AlphaFoldDB" id="A0A0V7ZDB6"/>
<evidence type="ECO:0000256" key="1">
    <source>
        <dbReference type="ARBA" id="ARBA00023015"/>
    </source>
</evidence>
<evidence type="ECO:0000256" key="2">
    <source>
        <dbReference type="ARBA" id="ARBA00023125"/>
    </source>
</evidence>
<accession>A0A0V7ZDB6</accession>
<dbReference type="RefSeq" id="WP_027841476.1">
    <property type="nucleotide sequence ID" value="NZ_LMTZ01000157.1"/>
</dbReference>
<dbReference type="PROSITE" id="PS50042">
    <property type="entry name" value="CNMP_BINDING_3"/>
    <property type="match status" value="1"/>
</dbReference>
<evidence type="ECO:0000259" key="4">
    <source>
        <dbReference type="PROSITE" id="PS50042"/>
    </source>
</evidence>
<dbReference type="InterPro" id="IPR012318">
    <property type="entry name" value="HTH_CRP"/>
</dbReference>
<keyword evidence="7" id="KW-1185">Reference proteome</keyword>
<evidence type="ECO:0000259" key="5">
    <source>
        <dbReference type="PROSITE" id="PS51063"/>
    </source>
</evidence>
<dbReference type="Proteomes" id="UP000053372">
    <property type="component" value="Unassembled WGS sequence"/>
</dbReference>
<dbReference type="InterPro" id="IPR000595">
    <property type="entry name" value="cNMP-bd_dom"/>
</dbReference>
<dbReference type="InterPro" id="IPR036390">
    <property type="entry name" value="WH_DNA-bd_sf"/>
</dbReference>
<protein>
    <submittedName>
        <fullName evidence="6">Crp/Fnr family transcriptional regulator</fullName>
    </submittedName>
</protein>
<keyword evidence="3" id="KW-0804">Transcription</keyword>
<dbReference type="PROSITE" id="PS51063">
    <property type="entry name" value="HTH_CRP_2"/>
    <property type="match status" value="1"/>
</dbReference>
<gene>
    <name evidence="6" type="ORF">BC008_09425</name>
</gene>